<dbReference type="EMBL" id="BMKA01000002">
    <property type="protein sequence ID" value="GGA13948.1"/>
    <property type="molecule type" value="Genomic_DNA"/>
</dbReference>
<evidence type="ECO:0000313" key="4">
    <source>
        <dbReference type="Proteomes" id="UP000628017"/>
    </source>
</evidence>
<evidence type="ECO:0000259" key="1">
    <source>
        <dbReference type="Pfam" id="PF02541"/>
    </source>
</evidence>
<dbReference type="InterPro" id="IPR003695">
    <property type="entry name" value="Ppx_GppA_N"/>
</dbReference>
<dbReference type="Proteomes" id="UP000628017">
    <property type="component" value="Unassembled WGS sequence"/>
</dbReference>
<accession>A0A916VNN6</accession>
<dbReference type="AlphaFoldDB" id="A0A916VNN6"/>
<dbReference type="InterPro" id="IPR050273">
    <property type="entry name" value="GppA/Ppx_hydrolase"/>
</dbReference>
<dbReference type="SUPFAM" id="SSF53067">
    <property type="entry name" value="Actin-like ATPase domain"/>
    <property type="match status" value="2"/>
</dbReference>
<dbReference type="InterPro" id="IPR048951">
    <property type="entry name" value="Ppx_C"/>
</dbReference>
<reference evidence="3" key="2">
    <citation type="submission" date="2020-09" db="EMBL/GenBank/DDBJ databases">
        <authorList>
            <person name="Sun Q."/>
            <person name="Zhou Y."/>
        </authorList>
    </citation>
    <scope>NUCLEOTIDE SEQUENCE</scope>
    <source>
        <strain evidence="3">CGMCC 1.15880</strain>
    </source>
</reference>
<dbReference type="Pfam" id="PF02541">
    <property type="entry name" value="Ppx-GppA"/>
    <property type="match status" value="1"/>
</dbReference>
<dbReference type="RefSeq" id="WP_229678452.1">
    <property type="nucleotide sequence ID" value="NZ_BMKA01000002.1"/>
</dbReference>
<evidence type="ECO:0000313" key="3">
    <source>
        <dbReference type="EMBL" id="GGA13948.1"/>
    </source>
</evidence>
<dbReference type="GO" id="GO:0016462">
    <property type="term" value="F:pyrophosphatase activity"/>
    <property type="evidence" value="ECO:0007669"/>
    <property type="project" value="TreeGrafter"/>
</dbReference>
<reference evidence="3" key="1">
    <citation type="journal article" date="2014" name="Int. J. Syst. Evol. Microbiol.">
        <title>Complete genome sequence of Corynebacterium casei LMG S-19264T (=DSM 44701T), isolated from a smear-ripened cheese.</title>
        <authorList>
            <consortium name="US DOE Joint Genome Institute (JGI-PGF)"/>
            <person name="Walter F."/>
            <person name="Albersmeier A."/>
            <person name="Kalinowski J."/>
            <person name="Ruckert C."/>
        </authorList>
    </citation>
    <scope>NUCLEOTIDE SEQUENCE</scope>
    <source>
        <strain evidence="3">CGMCC 1.15880</strain>
    </source>
</reference>
<evidence type="ECO:0000259" key="2">
    <source>
        <dbReference type="Pfam" id="PF21697"/>
    </source>
</evidence>
<gene>
    <name evidence="3" type="ORF">GCM10011498_12520</name>
</gene>
<dbReference type="Pfam" id="PF21697">
    <property type="entry name" value="Ppx_C"/>
    <property type="match status" value="1"/>
</dbReference>
<dbReference type="InterPro" id="IPR043129">
    <property type="entry name" value="ATPase_NBD"/>
</dbReference>
<proteinExistence type="predicted"/>
<dbReference type="Gene3D" id="3.30.420.150">
    <property type="entry name" value="Exopolyphosphatase. Domain 2"/>
    <property type="match status" value="1"/>
</dbReference>
<organism evidence="3 4">
    <name type="scientific">Neptunicoccus cionae</name>
    <dbReference type="NCBI Taxonomy" id="2035344"/>
    <lineage>
        <taxon>Bacteria</taxon>
        <taxon>Pseudomonadati</taxon>
        <taxon>Pseudomonadota</taxon>
        <taxon>Alphaproteobacteria</taxon>
        <taxon>Rhodobacterales</taxon>
        <taxon>Paracoccaceae</taxon>
        <taxon>Neptunicoccus</taxon>
    </lineage>
</organism>
<feature type="domain" description="Exopolyphosphatase C-terminal" evidence="2">
    <location>
        <begin position="346"/>
        <end position="486"/>
    </location>
</feature>
<protein>
    <submittedName>
        <fullName evidence="3">Exopolyphosphatase</fullName>
    </submittedName>
</protein>
<comment type="caution">
    <text evidence="3">The sequence shown here is derived from an EMBL/GenBank/DDBJ whole genome shotgun (WGS) entry which is preliminary data.</text>
</comment>
<dbReference type="PANTHER" id="PTHR30005">
    <property type="entry name" value="EXOPOLYPHOSPHATASE"/>
    <property type="match status" value="1"/>
</dbReference>
<feature type="domain" description="Ppx/GppA phosphatase N-terminal" evidence="1">
    <location>
        <begin position="27"/>
        <end position="300"/>
    </location>
</feature>
<dbReference type="CDD" id="cd24052">
    <property type="entry name" value="ASKHA_NBD_HpPPX-GppA-like"/>
    <property type="match status" value="1"/>
</dbReference>
<dbReference type="Gene3D" id="1.10.3210.10">
    <property type="entry name" value="Hypothetical protein af1432"/>
    <property type="match status" value="1"/>
</dbReference>
<sequence length="491" mass="53693">MKITTKFAALERVGVIDVGSNSVRMVVFDGAARSPAYFYNEKVMCGLGKGMSETGKLNPEGRARALSAMIRFAALAKSFKVQSLTTVATAAVREAEDGPAFCTEVLAKTGIEVTVASGVEEARLSAQGVLLGWPGADGLVSDIGGASMELVELNSGEIGERLTSPLAPLRLAGVEGDLDTHIRDTLHDLRKTMSKDYPTLFLVGGSYRAIAKLDMARRDYPLQVLHEYKLSRRRLAETLDWIETATLDEFRALSSTSVDRLTLVPMAARVLRHLVDVFDPKEVAISSYGLREGLLYEQMPEDLRARDPLIEACLFSERTSARFPGFGAELARWILPLLPDPDRWERITLAAALLHDVSWRSDPSSRAEECFDNASRGNLGGLDHTGRVLLAMALLHRYRKSGKLDKYKALRPLLNDEQYKGAQIIGKAMRLGASLAGGDRTVLRRAKLVQGEGTLELHLPAKIAAFGGEVVETRLAELARSMGLESRLIES</sequence>
<dbReference type="Gene3D" id="3.30.420.40">
    <property type="match status" value="1"/>
</dbReference>
<dbReference type="SUPFAM" id="SSF109604">
    <property type="entry name" value="HD-domain/PDEase-like"/>
    <property type="match status" value="1"/>
</dbReference>
<keyword evidence="4" id="KW-1185">Reference proteome</keyword>
<dbReference type="PANTHER" id="PTHR30005:SF0">
    <property type="entry name" value="RETROGRADE REGULATION PROTEIN 2"/>
    <property type="match status" value="1"/>
</dbReference>
<name>A0A916VNN6_9RHOB</name>